<dbReference type="PANTHER" id="PTHR24960">
    <property type="entry name" value="PHOTOSYSTEM I IRON-SULFUR CENTER-RELATED"/>
    <property type="match status" value="1"/>
</dbReference>
<organism evidence="6 7">
    <name type="scientific">Thermoproteota archaeon</name>
    <dbReference type="NCBI Taxonomy" id="2056631"/>
    <lineage>
        <taxon>Archaea</taxon>
        <taxon>Thermoproteota</taxon>
    </lineage>
</organism>
<dbReference type="PROSITE" id="PS51379">
    <property type="entry name" value="4FE4S_FER_2"/>
    <property type="match status" value="2"/>
</dbReference>
<reference evidence="6 7" key="1">
    <citation type="journal article" date="2019" name="Nat. Microbiol.">
        <title>Expanding anaerobic alkane metabolism in the domain of Archaea.</title>
        <authorList>
            <person name="Wang Y."/>
            <person name="Wegener G."/>
            <person name="Hou J."/>
            <person name="Wang F."/>
            <person name="Xiao X."/>
        </authorList>
    </citation>
    <scope>NUCLEOTIDE SEQUENCE [LARGE SCALE GENOMIC DNA]</scope>
    <source>
        <strain evidence="6">WYZ-LMO10</strain>
    </source>
</reference>
<keyword evidence="1" id="KW-0004">4Fe-4S</keyword>
<dbReference type="AlphaFoldDB" id="A0A523BCW2"/>
<dbReference type="PROSITE" id="PS00198">
    <property type="entry name" value="4FE4S_FER_1"/>
    <property type="match status" value="2"/>
</dbReference>
<dbReference type="SUPFAM" id="SSF54862">
    <property type="entry name" value="4Fe-4S ferredoxins"/>
    <property type="match status" value="1"/>
</dbReference>
<sequence>MQKYSVAVIDFKGNVRESVRRALKLLDWKCSSNESILIKPNMINSKTSEEGVTTDPQIVSALVEVVRDSGCKVYVGDSPGNAHPGKAREVFSLTGMLKAIEDSGAEFLEFEGDPPRLVQTDGVILKSIGLARCIFQHRIINVPKLKTHMQTLMTGAIKNLVFGCIPGSGKGILHRVGVTPKRMAKAMVDVYSVIRPFVSLNVMDAIVCMEGNGPTGGNPLRVNKILASEDALALDMVSFKMAGIDPLKVPYVREASLRGLGPKSFDEIHLLGDPLEEVKFELPSTFVSRVSSLAGYFTPLVTASPHIIPERCTGCGNCSSACPAGAIKLNEIAQIDRSKCIRCYVCHEVCEFDAIGVRKGYYEIIDRWVF</sequence>
<dbReference type="Proteomes" id="UP000315399">
    <property type="component" value="Unassembled WGS sequence"/>
</dbReference>
<dbReference type="Gene3D" id="3.30.70.20">
    <property type="match status" value="1"/>
</dbReference>
<evidence type="ECO:0000256" key="4">
    <source>
        <dbReference type="ARBA" id="ARBA00023014"/>
    </source>
</evidence>
<dbReference type="EMBL" id="QNVH01000029">
    <property type="protein sequence ID" value="TDA38768.1"/>
    <property type="molecule type" value="Genomic_DNA"/>
</dbReference>
<comment type="caution">
    <text evidence="6">The sequence shown here is derived from an EMBL/GenBank/DDBJ whole genome shotgun (WGS) entry which is preliminary data.</text>
</comment>
<dbReference type="PANTHER" id="PTHR24960:SF79">
    <property type="entry name" value="PHOTOSYSTEM I IRON-SULFUR CENTER"/>
    <property type="match status" value="1"/>
</dbReference>
<dbReference type="Pfam" id="PF04015">
    <property type="entry name" value="DUF362"/>
    <property type="match status" value="1"/>
</dbReference>
<dbReference type="InterPro" id="IPR017896">
    <property type="entry name" value="4Fe4S_Fe-S-bd"/>
</dbReference>
<gene>
    <name evidence="6" type="ORF">DSO08_03690</name>
</gene>
<dbReference type="GO" id="GO:0051539">
    <property type="term" value="F:4 iron, 4 sulfur cluster binding"/>
    <property type="evidence" value="ECO:0007669"/>
    <property type="project" value="UniProtKB-KW"/>
</dbReference>
<dbReference type="InterPro" id="IPR050157">
    <property type="entry name" value="PSI_iron-sulfur_center"/>
</dbReference>
<evidence type="ECO:0000256" key="2">
    <source>
        <dbReference type="ARBA" id="ARBA00022723"/>
    </source>
</evidence>
<keyword evidence="2" id="KW-0479">Metal-binding</keyword>
<evidence type="ECO:0000259" key="5">
    <source>
        <dbReference type="PROSITE" id="PS51379"/>
    </source>
</evidence>
<dbReference type="GO" id="GO:0046872">
    <property type="term" value="F:metal ion binding"/>
    <property type="evidence" value="ECO:0007669"/>
    <property type="project" value="UniProtKB-KW"/>
</dbReference>
<keyword evidence="4" id="KW-0411">Iron-sulfur</keyword>
<evidence type="ECO:0000256" key="1">
    <source>
        <dbReference type="ARBA" id="ARBA00022485"/>
    </source>
</evidence>
<protein>
    <recommendedName>
        <fullName evidence="5">4Fe-4S ferredoxin-type domain-containing protein</fullName>
    </recommendedName>
</protein>
<keyword evidence="3" id="KW-0408">Iron</keyword>
<evidence type="ECO:0000313" key="6">
    <source>
        <dbReference type="EMBL" id="TDA38768.1"/>
    </source>
</evidence>
<dbReference type="GO" id="GO:0016491">
    <property type="term" value="F:oxidoreductase activity"/>
    <property type="evidence" value="ECO:0007669"/>
    <property type="project" value="UniProtKB-ARBA"/>
</dbReference>
<dbReference type="Pfam" id="PF00037">
    <property type="entry name" value="Fer4"/>
    <property type="match status" value="2"/>
</dbReference>
<dbReference type="InterPro" id="IPR017900">
    <property type="entry name" value="4Fe4S_Fe_S_CS"/>
</dbReference>
<evidence type="ECO:0000256" key="3">
    <source>
        <dbReference type="ARBA" id="ARBA00023004"/>
    </source>
</evidence>
<feature type="domain" description="4Fe-4S ferredoxin-type" evidence="5">
    <location>
        <begin position="333"/>
        <end position="360"/>
    </location>
</feature>
<proteinExistence type="predicted"/>
<feature type="domain" description="4Fe-4S ferredoxin-type" evidence="5">
    <location>
        <begin position="303"/>
        <end position="332"/>
    </location>
</feature>
<accession>A0A523BCW2</accession>
<dbReference type="InterPro" id="IPR007160">
    <property type="entry name" value="DUF362"/>
</dbReference>
<evidence type="ECO:0000313" key="7">
    <source>
        <dbReference type="Proteomes" id="UP000315399"/>
    </source>
</evidence>
<name>A0A523BCW2_9CREN</name>